<protein>
    <submittedName>
        <fullName evidence="4">Uncharacterized protein LOC113851483</fullName>
    </submittedName>
</protein>
<accession>A0A8B8K329</accession>
<feature type="compositionally biased region" description="Polar residues" evidence="1">
    <location>
        <begin position="14"/>
        <end position="27"/>
    </location>
</feature>
<evidence type="ECO:0000259" key="2">
    <source>
        <dbReference type="Pfam" id="PF00078"/>
    </source>
</evidence>
<evidence type="ECO:0000313" key="4">
    <source>
        <dbReference type="RefSeq" id="XP_027337784.1"/>
    </source>
</evidence>
<feature type="region of interest" description="Disordered" evidence="1">
    <location>
        <begin position="1"/>
        <end position="31"/>
    </location>
</feature>
<dbReference type="RefSeq" id="XP_027337784.1">
    <property type="nucleotide sequence ID" value="XM_027481983.1"/>
</dbReference>
<dbReference type="Pfam" id="PF00078">
    <property type="entry name" value="RVT_1"/>
    <property type="match status" value="1"/>
</dbReference>
<reference evidence="3" key="1">
    <citation type="journal article" date="2019" name="Toxins">
        <title>Detection of Abrin-Like and Prepropulchellin-Like Toxin Genes and Transcripts Using Whole Genome Sequencing and Full-Length Transcript Sequencing of Abrus precatorius.</title>
        <authorList>
            <person name="Hovde B.T."/>
            <person name="Daligault H.E."/>
            <person name="Hanschen E.R."/>
            <person name="Kunde Y.A."/>
            <person name="Johnson M.B."/>
            <person name="Starkenburg S.R."/>
            <person name="Johnson S.L."/>
        </authorList>
    </citation>
    <scope>NUCLEOTIDE SEQUENCE [LARGE SCALE GENOMIC DNA]</scope>
</reference>
<dbReference type="InterPro" id="IPR000477">
    <property type="entry name" value="RT_dom"/>
</dbReference>
<dbReference type="Gene3D" id="3.10.10.10">
    <property type="entry name" value="HIV Type 1 Reverse Transcriptase, subunit A, domain 1"/>
    <property type="match status" value="1"/>
</dbReference>
<dbReference type="Proteomes" id="UP000694853">
    <property type="component" value="Unplaced"/>
</dbReference>
<feature type="domain" description="Reverse transcriptase" evidence="2">
    <location>
        <begin position="129"/>
        <end position="211"/>
    </location>
</feature>
<dbReference type="InterPro" id="IPR043502">
    <property type="entry name" value="DNA/RNA_pol_sf"/>
</dbReference>
<dbReference type="GeneID" id="113851483"/>
<dbReference type="PANTHER" id="PTHR24559">
    <property type="entry name" value="TRANSPOSON TY3-I GAG-POL POLYPROTEIN"/>
    <property type="match status" value="1"/>
</dbReference>
<evidence type="ECO:0000256" key="1">
    <source>
        <dbReference type="SAM" id="MobiDB-lite"/>
    </source>
</evidence>
<proteinExistence type="predicted"/>
<dbReference type="Gene3D" id="3.30.70.270">
    <property type="match status" value="1"/>
</dbReference>
<dbReference type="AlphaFoldDB" id="A0A8B8K329"/>
<dbReference type="CDD" id="cd01647">
    <property type="entry name" value="RT_LTR"/>
    <property type="match status" value="1"/>
</dbReference>
<evidence type="ECO:0000313" key="3">
    <source>
        <dbReference type="Proteomes" id="UP000694853"/>
    </source>
</evidence>
<keyword evidence="3" id="KW-1185">Reference proteome</keyword>
<dbReference type="InterPro" id="IPR053134">
    <property type="entry name" value="RNA-dir_DNA_polymerase"/>
</dbReference>
<dbReference type="InterPro" id="IPR043128">
    <property type="entry name" value="Rev_trsase/Diguanyl_cyclase"/>
</dbReference>
<sequence>MVPNPGYVAPPPSLSTTNATQPPSTQGIGEGSTVVLANGLHEVTNTIKKMFDASYTSFVKVPKDTKMEWFKDWKEKSLKRPPTHGEVFKETHTRKGDKTLWDDYVQRLEETSSQDLESVDEDTIWSEMLNKLTIKNKYTLPWIHDLMDKLRDAKVFSKIDLKSEYHHIRVRNEDIPRTSFHTRYGHYEYVLMPFGVTNATAIFMDYMNQIF</sequence>
<reference evidence="4" key="2">
    <citation type="submission" date="2025-08" db="UniProtKB">
        <authorList>
            <consortium name="RefSeq"/>
        </authorList>
    </citation>
    <scope>IDENTIFICATION</scope>
    <source>
        <tissue evidence="4">Young leaves</tissue>
    </source>
</reference>
<gene>
    <name evidence="4" type="primary">LOC113851483</name>
</gene>
<dbReference type="KEGG" id="aprc:113851483"/>
<dbReference type="SUPFAM" id="SSF56672">
    <property type="entry name" value="DNA/RNA polymerases"/>
    <property type="match status" value="1"/>
</dbReference>
<dbReference type="PANTHER" id="PTHR24559:SF444">
    <property type="entry name" value="REVERSE TRANSCRIPTASE DOMAIN-CONTAINING PROTEIN"/>
    <property type="match status" value="1"/>
</dbReference>
<organism evidence="3 4">
    <name type="scientific">Abrus precatorius</name>
    <name type="common">Indian licorice</name>
    <name type="synonym">Glycine abrus</name>
    <dbReference type="NCBI Taxonomy" id="3816"/>
    <lineage>
        <taxon>Eukaryota</taxon>
        <taxon>Viridiplantae</taxon>
        <taxon>Streptophyta</taxon>
        <taxon>Embryophyta</taxon>
        <taxon>Tracheophyta</taxon>
        <taxon>Spermatophyta</taxon>
        <taxon>Magnoliopsida</taxon>
        <taxon>eudicotyledons</taxon>
        <taxon>Gunneridae</taxon>
        <taxon>Pentapetalae</taxon>
        <taxon>rosids</taxon>
        <taxon>fabids</taxon>
        <taxon>Fabales</taxon>
        <taxon>Fabaceae</taxon>
        <taxon>Papilionoideae</taxon>
        <taxon>50 kb inversion clade</taxon>
        <taxon>NPAAA clade</taxon>
        <taxon>indigoferoid/millettioid clade</taxon>
        <taxon>Abreae</taxon>
        <taxon>Abrus</taxon>
    </lineage>
</organism>
<dbReference type="OrthoDB" id="2431547at2759"/>
<name>A0A8B8K329_ABRPR</name>